<gene>
    <name evidence="2" type="ORF">HDF12_001041</name>
</gene>
<keyword evidence="1" id="KW-0732">Signal</keyword>
<organism evidence="2 3">
    <name type="scientific">Tunturiibacter lichenicola</name>
    <dbReference type="NCBI Taxonomy" id="2051959"/>
    <lineage>
        <taxon>Bacteria</taxon>
        <taxon>Pseudomonadati</taxon>
        <taxon>Acidobacteriota</taxon>
        <taxon>Terriglobia</taxon>
        <taxon>Terriglobales</taxon>
        <taxon>Acidobacteriaceae</taxon>
        <taxon>Tunturiibacter</taxon>
    </lineage>
</organism>
<evidence type="ECO:0000256" key="1">
    <source>
        <dbReference type="SAM" id="SignalP"/>
    </source>
</evidence>
<reference evidence="2 3" key="1">
    <citation type="submission" date="2020-07" db="EMBL/GenBank/DDBJ databases">
        <title>Genomic Encyclopedia of Type Strains, Phase IV (KMG-V): Genome sequencing to study the core and pangenomes of soil and plant-associated prokaryotes.</title>
        <authorList>
            <person name="Whitman W."/>
        </authorList>
    </citation>
    <scope>NUCLEOTIDE SEQUENCE [LARGE SCALE GENOMIC DNA]</scope>
    <source>
        <strain evidence="2 3">M8UP30</strain>
    </source>
</reference>
<accession>A0A7Y9NJT2</accession>
<comment type="caution">
    <text evidence="2">The sequence shown here is derived from an EMBL/GenBank/DDBJ whole genome shotgun (WGS) entry which is preliminary data.</text>
</comment>
<evidence type="ECO:0000313" key="3">
    <source>
        <dbReference type="Proteomes" id="UP000534186"/>
    </source>
</evidence>
<proteinExistence type="predicted"/>
<evidence type="ECO:0000313" key="2">
    <source>
        <dbReference type="EMBL" id="NYF50676.1"/>
    </source>
</evidence>
<protein>
    <recommendedName>
        <fullName evidence="4">Choice-of-anchor G family protein</fullName>
    </recommendedName>
</protein>
<feature type="signal peptide" evidence="1">
    <location>
        <begin position="1"/>
        <end position="19"/>
    </location>
</feature>
<dbReference type="Proteomes" id="UP000534186">
    <property type="component" value="Unassembled WGS sequence"/>
</dbReference>
<name>A0A7Y9NJT2_9BACT</name>
<sequence>MRRLFVVASLALLTQAGLAQSTARHIPQPLNDAAMDRVTAAGVSASLSNGVVQFQGSASTANGLVTGAGTLQVLTGPLTSTTNMGTLTLNGSAQQNLSSLVNINAVNSNINVLLNLNVNLNSTVGTIVQSNLTGKH</sequence>
<evidence type="ECO:0008006" key="4">
    <source>
        <dbReference type="Google" id="ProtNLM"/>
    </source>
</evidence>
<dbReference type="EMBL" id="JACCCV010000001">
    <property type="protein sequence ID" value="NYF50676.1"/>
    <property type="molecule type" value="Genomic_DNA"/>
</dbReference>
<feature type="chain" id="PRO_5031487326" description="Choice-of-anchor G family protein" evidence="1">
    <location>
        <begin position="20"/>
        <end position="136"/>
    </location>
</feature>
<dbReference type="AlphaFoldDB" id="A0A7Y9NJT2"/>